<dbReference type="SMART" id="SM00729">
    <property type="entry name" value="Elp3"/>
    <property type="match status" value="1"/>
</dbReference>
<dbReference type="InterPro" id="IPR027596">
    <property type="entry name" value="AmmeMemoSam_rS"/>
</dbReference>
<dbReference type="EMBL" id="CP018099">
    <property type="protein sequence ID" value="APF16837.1"/>
    <property type="molecule type" value="Genomic_DNA"/>
</dbReference>
<dbReference type="eggNOG" id="COG1180">
    <property type="taxonomic scope" value="Bacteria"/>
</dbReference>
<proteinExistence type="predicted"/>
<dbReference type="Proteomes" id="UP000183868">
    <property type="component" value="Chromosome"/>
</dbReference>
<comment type="cofactor">
    <cofactor evidence="1">
        <name>[4Fe-4S] cluster</name>
        <dbReference type="ChEBI" id="CHEBI:49883"/>
    </cofactor>
</comment>
<dbReference type="CDD" id="cd01335">
    <property type="entry name" value="Radical_SAM"/>
    <property type="match status" value="1"/>
</dbReference>
<protein>
    <submittedName>
        <fullName evidence="8">Pyruvate formate lyase activating enzyme</fullName>
    </submittedName>
    <submittedName>
        <fullName evidence="9">Radical SAM domain protein</fullName>
    </submittedName>
</protein>
<gene>
    <name evidence="8" type="ORF">Cabys_86</name>
    <name evidence="9" type="ORF">Calab_0869</name>
</gene>
<dbReference type="RefSeq" id="WP_006927503.1">
    <property type="nucleotide sequence ID" value="NZ_CM001402.1"/>
</dbReference>
<dbReference type="KEGG" id="caby:Cabys_86"/>
<dbReference type="GO" id="GO:0051539">
    <property type="term" value="F:4 iron, 4 sulfur cluster binding"/>
    <property type="evidence" value="ECO:0007669"/>
    <property type="project" value="UniProtKB-KW"/>
</dbReference>
<dbReference type="SFLD" id="SFLDG01101">
    <property type="entry name" value="Uncharacterised_Radical_SAM_Su"/>
    <property type="match status" value="1"/>
</dbReference>
<evidence type="ECO:0000256" key="6">
    <source>
        <dbReference type="ARBA" id="ARBA00023014"/>
    </source>
</evidence>
<keyword evidence="4" id="KW-0479">Metal-binding</keyword>
<evidence type="ECO:0000256" key="1">
    <source>
        <dbReference type="ARBA" id="ARBA00001966"/>
    </source>
</evidence>
<dbReference type="SFLD" id="SFLDS00029">
    <property type="entry name" value="Radical_SAM"/>
    <property type="match status" value="1"/>
</dbReference>
<keyword evidence="2" id="KW-0004">4Fe-4S</keyword>
<dbReference type="Proteomes" id="UP000004671">
    <property type="component" value="Chromosome"/>
</dbReference>
<evidence type="ECO:0000313" key="9">
    <source>
        <dbReference type="EMBL" id="EHO40506.1"/>
    </source>
</evidence>
<sequence length="388" mass="44458">MSGYIDQLPEKKTTLNRRQFLTAASSACVLLGLPFNPFSRSLLLRAAGSDDRFVREARFYEKLAHKKIRCKLCPRECVIDDRERGYCGARENRNGTYYTLVYARPCTYHLDPIEKKPLFHFLPGSAAFSIATAGCNLNCKFCQNWQISQVTPEQVNSYYLPPEKIADMARDYRARSIAYTYSEPTIFYEYMYDTAIAGRQRNIKSVVITAAFIEQEPLKELCKVVDAIKVDLKAFSQKYYAEIVRGELKPVLQAMQTIVEQETWLEIVYLVVPTLNDSEKEIKNLAQFVKEYLHPEVPIHFTRFYPQYLLKNLPPTPVSTLERCKAIADAEGLKYVYIGNVPGHSAENTYCPNCGAMLIERTGFLVRQMKIANNRCPQCGLKIPGIWQ</sequence>
<dbReference type="STRING" id="880073.Cabys_86"/>
<dbReference type="OrthoDB" id="9778883at2"/>
<dbReference type="GO" id="GO:0016829">
    <property type="term" value="F:lyase activity"/>
    <property type="evidence" value="ECO:0007669"/>
    <property type="project" value="UniProtKB-KW"/>
</dbReference>
<accession>H1XUK7</accession>
<dbReference type="InParanoid" id="H1XUK7"/>
<evidence type="ECO:0000256" key="3">
    <source>
        <dbReference type="ARBA" id="ARBA00022691"/>
    </source>
</evidence>
<dbReference type="PROSITE" id="PS51918">
    <property type="entry name" value="RADICAL_SAM"/>
    <property type="match status" value="1"/>
</dbReference>
<reference evidence="9 10" key="1">
    <citation type="submission" date="2011-09" db="EMBL/GenBank/DDBJ databases">
        <title>The permanent draft genome of Caldithrix abyssi DSM 13497.</title>
        <authorList>
            <consortium name="US DOE Joint Genome Institute (JGI-PGF)"/>
            <person name="Lucas S."/>
            <person name="Han J."/>
            <person name="Lapidus A."/>
            <person name="Bruce D."/>
            <person name="Goodwin L."/>
            <person name="Pitluck S."/>
            <person name="Peters L."/>
            <person name="Kyrpides N."/>
            <person name="Mavromatis K."/>
            <person name="Ivanova N."/>
            <person name="Mikhailova N."/>
            <person name="Chertkov O."/>
            <person name="Detter J.C."/>
            <person name="Tapia R."/>
            <person name="Han C."/>
            <person name="Land M."/>
            <person name="Hauser L."/>
            <person name="Markowitz V."/>
            <person name="Cheng J.-F."/>
            <person name="Hugenholtz P."/>
            <person name="Woyke T."/>
            <person name="Wu D."/>
            <person name="Spring S."/>
            <person name="Brambilla E."/>
            <person name="Klenk H.-P."/>
            <person name="Eisen J.A."/>
        </authorList>
    </citation>
    <scope>NUCLEOTIDE SEQUENCE [LARGE SCALE GENOMIC DNA]</scope>
    <source>
        <strain evidence="9 10">DSM 13497</strain>
    </source>
</reference>
<keyword evidence="10" id="KW-1185">Reference proteome</keyword>
<evidence type="ECO:0000256" key="4">
    <source>
        <dbReference type="ARBA" id="ARBA00022723"/>
    </source>
</evidence>
<dbReference type="InterPro" id="IPR007197">
    <property type="entry name" value="rSAM"/>
</dbReference>
<dbReference type="InterPro" id="IPR058240">
    <property type="entry name" value="rSAM_sf"/>
</dbReference>
<dbReference type="GO" id="GO:0046872">
    <property type="term" value="F:metal ion binding"/>
    <property type="evidence" value="ECO:0007669"/>
    <property type="project" value="UniProtKB-KW"/>
</dbReference>
<evidence type="ECO:0000313" key="11">
    <source>
        <dbReference type="Proteomes" id="UP000183868"/>
    </source>
</evidence>
<keyword evidence="8" id="KW-0456">Lyase</keyword>
<dbReference type="SUPFAM" id="SSF102114">
    <property type="entry name" value="Radical SAM enzymes"/>
    <property type="match status" value="1"/>
</dbReference>
<dbReference type="FunCoup" id="H1XUK7">
    <property type="interactions" value="43"/>
</dbReference>
<dbReference type="InterPro" id="IPR006638">
    <property type="entry name" value="Elp3/MiaA/NifB-like_rSAM"/>
</dbReference>
<dbReference type="Gene3D" id="3.20.20.70">
    <property type="entry name" value="Aldolase class I"/>
    <property type="match status" value="1"/>
</dbReference>
<dbReference type="PANTHER" id="PTHR30352">
    <property type="entry name" value="PYRUVATE FORMATE-LYASE-ACTIVATING ENZYME"/>
    <property type="match status" value="1"/>
</dbReference>
<dbReference type="PANTHER" id="PTHR30352:SF5">
    <property type="entry name" value="PYRUVATE FORMATE-LYASE 1-ACTIVATING ENZYME"/>
    <property type="match status" value="1"/>
</dbReference>
<feature type="domain" description="Radical SAM core" evidence="7">
    <location>
        <begin position="120"/>
        <end position="334"/>
    </location>
</feature>
<evidence type="ECO:0000313" key="8">
    <source>
        <dbReference type="EMBL" id="APF16837.1"/>
    </source>
</evidence>
<evidence type="ECO:0000259" key="7">
    <source>
        <dbReference type="PROSITE" id="PS51918"/>
    </source>
</evidence>
<dbReference type="HOGENOM" id="CLU_044176_1_0_0"/>
<keyword evidence="8" id="KW-0670">Pyruvate</keyword>
<reference evidence="8 11" key="2">
    <citation type="submission" date="2016-11" db="EMBL/GenBank/DDBJ databases">
        <title>Genomic analysis of Caldithrix abyssi and proposal of a novel bacterial phylum Caldithrichaeota.</title>
        <authorList>
            <person name="Kublanov I."/>
            <person name="Sigalova O."/>
            <person name="Gavrilov S."/>
            <person name="Lebedinsky A."/>
            <person name="Ivanova N."/>
            <person name="Daum C."/>
            <person name="Reddy T."/>
            <person name="Klenk H.P."/>
            <person name="Goker M."/>
            <person name="Reva O."/>
            <person name="Miroshnichenko M."/>
            <person name="Kyprides N."/>
            <person name="Woyke T."/>
            <person name="Gelfand M."/>
        </authorList>
    </citation>
    <scope>NUCLEOTIDE SEQUENCE [LARGE SCALE GENOMIC DNA]</scope>
    <source>
        <strain evidence="8 11">LF13</strain>
    </source>
</reference>
<dbReference type="AlphaFoldDB" id="H1XUK7"/>
<dbReference type="Pfam" id="PF04055">
    <property type="entry name" value="Radical_SAM"/>
    <property type="match status" value="1"/>
</dbReference>
<keyword evidence="5" id="KW-0408">Iron</keyword>
<keyword evidence="3" id="KW-0949">S-adenosyl-L-methionine</keyword>
<dbReference type="InterPro" id="IPR013785">
    <property type="entry name" value="Aldolase_TIM"/>
</dbReference>
<dbReference type="EMBL" id="CM001402">
    <property type="protein sequence ID" value="EHO40506.1"/>
    <property type="molecule type" value="Genomic_DNA"/>
</dbReference>
<evidence type="ECO:0000313" key="10">
    <source>
        <dbReference type="Proteomes" id="UP000004671"/>
    </source>
</evidence>
<dbReference type="NCBIfam" id="TIGR04337">
    <property type="entry name" value="AmmeMemoSam_rS"/>
    <property type="match status" value="1"/>
</dbReference>
<keyword evidence="6" id="KW-0411">Iron-sulfur</keyword>
<dbReference type="InterPro" id="IPR034457">
    <property type="entry name" value="Organic_radical-activating"/>
</dbReference>
<name>H1XUK7_CALAY</name>
<dbReference type="PaxDb" id="880073-Calab_0869"/>
<evidence type="ECO:0000256" key="5">
    <source>
        <dbReference type="ARBA" id="ARBA00023004"/>
    </source>
</evidence>
<evidence type="ECO:0000256" key="2">
    <source>
        <dbReference type="ARBA" id="ARBA00022485"/>
    </source>
</evidence>
<organism evidence="9 10">
    <name type="scientific">Caldithrix abyssi DSM 13497</name>
    <dbReference type="NCBI Taxonomy" id="880073"/>
    <lineage>
        <taxon>Bacteria</taxon>
        <taxon>Pseudomonadati</taxon>
        <taxon>Calditrichota</taxon>
        <taxon>Calditrichia</taxon>
        <taxon>Calditrichales</taxon>
        <taxon>Calditrichaceae</taxon>
        <taxon>Caldithrix</taxon>
    </lineage>
</organism>